<dbReference type="Proteomes" id="UP000004095">
    <property type="component" value="Unassembled WGS sequence"/>
</dbReference>
<dbReference type="AlphaFoldDB" id="A1ZMD7"/>
<sequence>MEMRKCGVGATTLENHQAEIEEFGSLPFEMEMRKRGVGATTLKFCYLNEN</sequence>
<evidence type="ECO:0000313" key="2">
    <source>
        <dbReference type="Proteomes" id="UP000004095"/>
    </source>
</evidence>
<name>A1ZMD7_MICM2</name>
<evidence type="ECO:0000313" key="1">
    <source>
        <dbReference type="EMBL" id="EAY28317.1"/>
    </source>
</evidence>
<comment type="caution">
    <text evidence="1">The sequence shown here is derived from an EMBL/GenBank/DDBJ whole genome shotgun (WGS) entry which is preliminary data.</text>
</comment>
<dbReference type="EMBL" id="AAWS01000016">
    <property type="protein sequence ID" value="EAY28317.1"/>
    <property type="molecule type" value="Genomic_DNA"/>
</dbReference>
<protein>
    <submittedName>
        <fullName evidence="1">Uncharacterized protein</fullName>
    </submittedName>
</protein>
<keyword evidence="2" id="KW-1185">Reference proteome</keyword>
<reference evidence="1 2" key="1">
    <citation type="submission" date="2007-01" db="EMBL/GenBank/DDBJ databases">
        <authorList>
            <person name="Haygood M."/>
            <person name="Podell S."/>
            <person name="Anderson C."/>
            <person name="Hopkinson B."/>
            <person name="Roe K."/>
            <person name="Barbeau K."/>
            <person name="Gaasterland T."/>
            <person name="Ferriera S."/>
            <person name="Johnson J."/>
            <person name="Kravitz S."/>
            <person name="Beeson K."/>
            <person name="Sutton G."/>
            <person name="Rogers Y.-H."/>
            <person name="Friedman R."/>
            <person name="Frazier M."/>
            <person name="Venter J.C."/>
        </authorList>
    </citation>
    <scope>NUCLEOTIDE SEQUENCE [LARGE SCALE GENOMIC DNA]</scope>
    <source>
        <strain evidence="1 2">ATCC 23134</strain>
    </source>
</reference>
<dbReference type="RefSeq" id="WP_002697996.1">
    <property type="nucleotide sequence ID" value="NZ_AAWS01000016.1"/>
</dbReference>
<gene>
    <name evidence="1" type="ORF">M23134_03869</name>
</gene>
<proteinExistence type="predicted"/>
<accession>A1ZMD7</accession>
<organism evidence="1 2">
    <name type="scientific">Microscilla marina ATCC 23134</name>
    <dbReference type="NCBI Taxonomy" id="313606"/>
    <lineage>
        <taxon>Bacteria</taxon>
        <taxon>Pseudomonadati</taxon>
        <taxon>Bacteroidota</taxon>
        <taxon>Cytophagia</taxon>
        <taxon>Cytophagales</taxon>
        <taxon>Microscillaceae</taxon>
        <taxon>Microscilla</taxon>
    </lineage>
</organism>